<reference evidence="5 7" key="1">
    <citation type="submission" date="2023-09" db="EMBL/GenBank/DDBJ databases">
        <title>Flavobacterium sp. a novel bacteria isolate from Pepper rhizosphere.</title>
        <authorList>
            <person name="Peng Y."/>
            <person name="Lee J."/>
        </authorList>
    </citation>
    <scope>NUCLEOTIDE SEQUENCE</scope>
    <source>
        <strain evidence="5">PMR2A8</strain>
        <strain evidence="6 7">PMTSA4</strain>
    </source>
</reference>
<dbReference type="Proteomes" id="UP001304515">
    <property type="component" value="Chromosome"/>
</dbReference>
<dbReference type="GO" id="GO:0008124">
    <property type="term" value="F:4-alpha-hydroxytetrahydrobiopterin dehydratase activity"/>
    <property type="evidence" value="ECO:0007669"/>
    <property type="project" value="UniProtKB-EC"/>
</dbReference>
<dbReference type="InterPro" id="IPR036428">
    <property type="entry name" value="PCD_sf"/>
</dbReference>
<dbReference type="EC" id="4.2.1.96" evidence="3"/>
<accession>A0AA96F088</accession>
<dbReference type="Pfam" id="PF01329">
    <property type="entry name" value="Pterin_4a"/>
    <property type="match status" value="1"/>
</dbReference>
<dbReference type="EMBL" id="CP134890">
    <property type="protein sequence ID" value="WNM20528.1"/>
    <property type="molecule type" value="Genomic_DNA"/>
</dbReference>
<comment type="similarity">
    <text evidence="2">Belongs to the pterin-4-alpha-carbinolamine dehydratase family.</text>
</comment>
<dbReference type="InterPro" id="IPR001533">
    <property type="entry name" value="Pterin_deHydtase"/>
</dbReference>
<evidence type="ECO:0000313" key="6">
    <source>
        <dbReference type="EMBL" id="WNM20528.1"/>
    </source>
</evidence>
<dbReference type="GO" id="GO:0006729">
    <property type="term" value="P:tetrahydrobiopterin biosynthetic process"/>
    <property type="evidence" value="ECO:0007669"/>
    <property type="project" value="InterPro"/>
</dbReference>
<dbReference type="NCBIfam" id="NF002017">
    <property type="entry name" value="PRK00823.1-2"/>
    <property type="match status" value="1"/>
</dbReference>
<gene>
    <name evidence="6" type="ORF">RN605_07470</name>
    <name evidence="5" type="ORF">RN608_00300</name>
</gene>
<protein>
    <recommendedName>
        <fullName evidence="3">4a-hydroxytetrahydrobiopterin dehydratase</fullName>
        <ecNumber evidence="3">4.2.1.96</ecNumber>
    </recommendedName>
</protein>
<accession>A0AA96J898</accession>
<keyword evidence="4 5" id="KW-0456">Lyase</keyword>
<dbReference type="Gene3D" id="3.30.1360.20">
    <property type="entry name" value="Transcriptional coactivator/pterin dehydratase"/>
    <property type="match status" value="1"/>
</dbReference>
<proteinExistence type="inferred from homology"/>
<comment type="catalytic activity">
    <reaction evidence="1">
        <text>(4aS,6R)-4a-hydroxy-L-erythro-5,6,7,8-tetrahydrobiopterin = (6R)-L-erythro-6,7-dihydrobiopterin + H2O</text>
        <dbReference type="Rhea" id="RHEA:11920"/>
        <dbReference type="ChEBI" id="CHEBI:15377"/>
        <dbReference type="ChEBI" id="CHEBI:15642"/>
        <dbReference type="ChEBI" id="CHEBI:43120"/>
        <dbReference type="EC" id="4.2.1.96"/>
    </reaction>
</comment>
<evidence type="ECO:0000313" key="5">
    <source>
        <dbReference type="EMBL" id="WNM19139.1"/>
    </source>
</evidence>
<dbReference type="CDD" id="cd00488">
    <property type="entry name" value="PCD_DCoH"/>
    <property type="match status" value="1"/>
</dbReference>
<evidence type="ECO:0000256" key="1">
    <source>
        <dbReference type="ARBA" id="ARBA00001554"/>
    </source>
</evidence>
<evidence type="ECO:0000313" key="7">
    <source>
        <dbReference type="Proteomes" id="UP001304515"/>
    </source>
</evidence>
<dbReference type="SUPFAM" id="SSF55248">
    <property type="entry name" value="PCD-like"/>
    <property type="match status" value="1"/>
</dbReference>
<dbReference type="PANTHER" id="PTHR12599:SF0">
    <property type="entry name" value="PTERIN-4-ALPHA-CARBINOLAMINE DEHYDRATASE"/>
    <property type="match status" value="1"/>
</dbReference>
<dbReference type="PANTHER" id="PTHR12599">
    <property type="entry name" value="PTERIN-4-ALPHA-CARBINOLAMINE DEHYDRATASE"/>
    <property type="match status" value="1"/>
</dbReference>
<organism evidence="5">
    <name type="scientific">Flavobacterium capsici</name>
    <dbReference type="NCBI Taxonomy" id="3075618"/>
    <lineage>
        <taxon>Bacteria</taxon>
        <taxon>Pseudomonadati</taxon>
        <taxon>Bacteroidota</taxon>
        <taxon>Flavobacteriia</taxon>
        <taxon>Flavobacteriales</taxon>
        <taxon>Flavobacteriaceae</taxon>
        <taxon>Flavobacterium</taxon>
    </lineage>
</organism>
<sequence>MIPYTNAEIVESLMKAKDWNYVNECLEKQFLFEDFNQALGFILKVGILAEKQNHHPEINNVYNKVTLRIYTHDANGITDKDFKLANSIDKL</sequence>
<evidence type="ECO:0000256" key="2">
    <source>
        <dbReference type="ARBA" id="ARBA00006472"/>
    </source>
</evidence>
<dbReference type="RefSeq" id="WP_313323733.1">
    <property type="nucleotide sequence ID" value="NZ_CP134878.1"/>
</dbReference>
<evidence type="ECO:0000256" key="4">
    <source>
        <dbReference type="ARBA" id="ARBA00023239"/>
    </source>
</evidence>
<dbReference type="KEGG" id="fcj:RN605_07470"/>
<evidence type="ECO:0000256" key="3">
    <source>
        <dbReference type="ARBA" id="ARBA00013252"/>
    </source>
</evidence>
<dbReference type="EMBL" id="CP134878">
    <property type="protein sequence ID" value="WNM19139.1"/>
    <property type="molecule type" value="Genomic_DNA"/>
</dbReference>
<keyword evidence="7" id="KW-1185">Reference proteome</keyword>
<dbReference type="AlphaFoldDB" id="A0AA96J898"/>
<name>A0AA96J898_9FLAO</name>